<evidence type="ECO:0000313" key="4">
    <source>
        <dbReference type="Proteomes" id="UP000625631"/>
    </source>
</evidence>
<keyword evidence="2" id="KW-0732">Signal</keyword>
<organism evidence="3 4">
    <name type="scientific">Hymenobacter negativus</name>
    <dbReference type="NCBI Taxonomy" id="2795026"/>
    <lineage>
        <taxon>Bacteria</taxon>
        <taxon>Pseudomonadati</taxon>
        <taxon>Bacteroidota</taxon>
        <taxon>Cytophagia</taxon>
        <taxon>Cytophagales</taxon>
        <taxon>Hymenobacteraceae</taxon>
        <taxon>Hymenobacter</taxon>
    </lineage>
</organism>
<dbReference type="Pfam" id="PF19765">
    <property type="entry name" value="DUF6252"/>
    <property type="match status" value="1"/>
</dbReference>
<reference evidence="3 4" key="1">
    <citation type="submission" date="2020-12" db="EMBL/GenBank/DDBJ databases">
        <title>Hymenobacter sp.</title>
        <authorList>
            <person name="Kim M.K."/>
        </authorList>
    </citation>
    <scope>NUCLEOTIDE SEQUENCE [LARGE SCALE GENOMIC DNA]</scope>
    <source>
        <strain evidence="3 4">BT442</strain>
    </source>
</reference>
<dbReference type="PROSITE" id="PS51257">
    <property type="entry name" value="PROKAR_LIPOPROTEIN"/>
    <property type="match status" value="1"/>
</dbReference>
<protein>
    <recommendedName>
        <fullName evidence="5">Lipoprotein</fullName>
    </recommendedName>
</protein>
<dbReference type="EMBL" id="JAEDAE010000017">
    <property type="protein sequence ID" value="MBH8560566.1"/>
    <property type="molecule type" value="Genomic_DNA"/>
</dbReference>
<accession>A0ABS0QD03</accession>
<proteinExistence type="predicted"/>
<dbReference type="RefSeq" id="WP_198077013.1">
    <property type="nucleotide sequence ID" value="NZ_JAEDAE010000017.1"/>
</dbReference>
<keyword evidence="4" id="KW-1185">Reference proteome</keyword>
<evidence type="ECO:0000256" key="2">
    <source>
        <dbReference type="SAM" id="SignalP"/>
    </source>
</evidence>
<comment type="caution">
    <text evidence="3">The sequence shown here is derived from an EMBL/GenBank/DDBJ whole genome shotgun (WGS) entry which is preliminary data.</text>
</comment>
<feature type="compositionally biased region" description="Polar residues" evidence="1">
    <location>
        <begin position="35"/>
        <end position="50"/>
    </location>
</feature>
<name>A0ABS0QD03_9BACT</name>
<feature type="region of interest" description="Disordered" evidence="1">
    <location>
        <begin position="26"/>
        <end position="50"/>
    </location>
</feature>
<evidence type="ECO:0000313" key="3">
    <source>
        <dbReference type="EMBL" id="MBH8560566.1"/>
    </source>
</evidence>
<sequence length="158" mass="16101">MSHLRFRFLRVAAAVLTLASLAACSSKKDDPQAPTGMSWTADGTASTDSSPQIVASSTNIDIIGSTGTAPNNATIHVGAPAQVGTYPITSTGAATADYIQRGGTATISYLASTGTVSISTLTANRVTGSFSFTAYNYSGGVSSPLVKTITNGRFDVAR</sequence>
<dbReference type="Proteomes" id="UP000625631">
    <property type="component" value="Unassembled WGS sequence"/>
</dbReference>
<evidence type="ECO:0000256" key="1">
    <source>
        <dbReference type="SAM" id="MobiDB-lite"/>
    </source>
</evidence>
<evidence type="ECO:0008006" key="5">
    <source>
        <dbReference type="Google" id="ProtNLM"/>
    </source>
</evidence>
<dbReference type="InterPro" id="IPR046219">
    <property type="entry name" value="DUF6252"/>
</dbReference>
<gene>
    <name evidence="3" type="ORF">I7X13_21095</name>
</gene>
<feature type="signal peptide" evidence="2">
    <location>
        <begin position="1"/>
        <end position="22"/>
    </location>
</feature>
<feature type="chain" id="PRO_5045795615" description="Lipoprotein" evidence="2">
    <location>
        <begin position="23"/>
        <end position="158"/>
    </location>
</feature>